<reference evidence="1 2" key="1">
    <citation type="journal article" date="2018" name="IMA Fungus">
        <title>IMA Genome-F 10: Nine draft genome sequences of Claviceps purpurea s.lat., including C. arundinis, C. humidiphila, and C. cf. spartinae, pseudomolecules for the pitch canker pathogen Fusarium circinatum, draft genome of Davidsoniella eucalypti, Grosmannia galeiformis, Quambalaria eucalypti, and Teratosphaeria destructans.</title>
        <authorList>
            <person name="Wingfield B.D."/>
            <person name="Liu M."/>
            <person name="Nguyen H.D."/>
            <person name="Lane F.A."/>
            <person name="Morgan S.W."/>
            <person name="De Vos L."/>
            <person name="Wilken P.M."/>
            <person name="Duong T.A."/>
            <person name="Aylward J."/>
            <person name="Coetzee M.P."/>
            <person name="Dadej K."/>
            <person name="De Beer Z.W."/>
            <person name="Findlay W."/>
            <person name="Havenga M."/>
            <person name="Kolarik M."/>
            <person name="Menzies J.G."/>
            <person name="Naidoo K."/>
            <person name="Pochopski O."/>
            <person name="Shoukouhi P."/>
            <person name="Santana Q.C."/>
            <person name="Seifert K.A."/>
            <person name="Soal N."/>
            <person name="Steenkamp E.T."/>
            <person name="Tatham C.T."/>
            <person name="van der Nest M.A."/>
            <person name="Wingfield M.J."/>
        </authorList>
    </citation>
    <scope>NUCLEOTIDE SEQUENCE [LARGE SCALE GENOMIC DNA]</scope>
    <source>
        <strain evidence="1">CMW44962</strain>
    </source>
</reference>
<dbReference type="EMBL" id="RIBY02001224">
    <property type="protein sequence ID" value="KAH9831118.1"/>
    <property type="molecule type" value="Genomic_DNA"/>
</dbReference>
<comment type="caution">
    <text evidence="1">The sequence shown here is derived from an EMBL/GenBank/DDBJ whole genome shotgun (WGS) entry which is preliminary data.</text>
</comment>
<protein>
    <submittedName>
        <fullName evidence="1">Uncharacterized protein</fullName>
    </submittedName>
</protein>
<evidence type="ECO:0000313" key="1">
    <source>
        <dbReference type="EMBL" id="KAH9831118.1"/>
    </source>
</evidence>
<dbReference type="Proteomes" id="UP001138500">
    <property type="component" value="Unassembled WGS sequence"/>
</dbReference>
<sequence>MSPFLLANSSQCTSDDSCKKPCKTPVIEVKGIKVSVSEEIQAEARRRFSDAHCINHKCSCAITSDDQAQDFCKYWIEHDKEAFKGARYVNGGVDADKGHILCVFAK</sequence>
<proteinExistence type="predicted"/>
<accession>A0A9W7SV89</accession>
<gene>
    <name evidence="1" type="ORF">Tdes44962_MAKER02196</name>
</gene>
<evidence type="ECO:0000313" key="2">
    <source>
        <dbReference type="Proteomes" id="UP001138500"/>
    </source>
</evidence>
<name>A0A9W7SV89_9PEZI</name>
<organism evidence="1 2">
    <name type="scientific">Teratosphaeria destructans</name>
    <dbReference type="NCBI Taxonomy" id="418781"/>
    <lineage>
        <taxon>Eukaryota</taxon>
        <taxon>Fungi</taxon>
        <taxon>Dikarya</taxon>
        <taxon>Ascomycota</taxon>
        <taxon>Pezizomycotina</taxon>
        <taxon>Dothideomycetes</taxon>
        <taxon>Dothideomycetidae</taxon>
        <taxon>Mycosphaerellales</taxon>
        <taxon>Teratosphaeriaceae</taxon>
        <taxon>Teratosphaeria</taxon>
    </lineage>
</organism>
<dbReference type="AlphaFoldDB" id="A0A9W7SV89"/>
<dbReference type="OrthoDB" id="3638358at2759"/>
<keyword evidence="2" id="KW-1185">Reference proteome</keyword>
<reference evidence="1 2" key="2">
    <citation type="journal article" date="2021" name="Curr. Genet.">
        <title>Genetic response to nitrogen starvation in the aggressive Eucalyptus foliar pathogen Teratosphaeria destructans.</title>
        <authorList>
            <person name="Havenga M."/>
            <person name="Wingfield B.D."/>
            <person name="Wingfield M.J."/>
            <person name="Dreyer L.L."/>
            <person name="Roets F."/>
            <person name="Aylward J."/>
        </authorList>
    </citation>
    <scope>NUCLEOTIDE SEQUENCE [LARGE SCALE GENOMIC DNA]</scope>
    <source>
        <strain evidence="1">CMW44962</strain>
    </source>
</reference>